<evidence type="ECO:0000256" key="2">
    <source>
        <dbReference type="ARBA" id="ARBA00022741"/>
    </source>
</evidence>
<dbReference type="InterPro" id="IPR014016">
    <property type="entry name" value="UvrD-like_ATP-bd"/>
</dbReference>
<evidence type="ECO:0000256" key="6">
    <source>
        <dbReference type="ARBA" id="ARBA00022839"/>
    </source>
</evidence>
<dbReference type="EMBL" id="BKCG01000001">
    <property type="protein sequence ID" value="GER58568.1"/>
    <property type="molecule type" value="Genomic_DNA"/>
</dbReference>
<comment type="catalytic activity">
    <reaction evidence="11">
        <text>Couples ATP hydrolysis with the unwinding of duplex DNA by translocating in the 3'-5' direction.</text>
        <dbReference type="EC" id="5.6.2.4"/>
    </reaction>
</comment>
<evidence type="ECO:0000256" key="8">
    <source>
        <dbReference type="ARBA" id="ARBA00023125"/>
    </source>
</evidence>
<name>A0A5J4IY65_9FLAO</name>
<feature type="domain" description="UvrD-like helicase ATP-binding" evidence="15">
    <location>
        <begin position="1"/>
        <end position="474"/>
    </location>
</feature>
<feature type="domain" description="UvrD-like helicase C-terminal" evidence="16">
    <location>
        <begin position="475"/>
        <end position="739"/>
    </location>
</feature>
<dbReference type="Proteomes" id="UP000326509">
    <property type="component" value="Unassembled WGS sequence"/>
</dbReference>
<sequence>MKTSAPFLIYDAAAGSGKTYTLVREYLTLLLQRDKNDYFNSLLALTFTNKAVNEMKERIVESLVDFSADEAIAHPPQMMLDIAEILKRDIPSIQKHSRAILKTLLHNYAAFSVETIDSFNHRLIRTFARDLNLPSNFEVELDSNALLSEAVDSLISKIGEDEEITKILIEYAMEKADDDKSWDITKDILDTANLLTKETETPHLEKLKGKSLKDFRDFKKDIQKKKAQLESVILKKIEHTKSILETHSLNEKSFSRGSFITFINRLTQGEYGVIDYNAAWINNMGEKPMYTGTFLKSNPNEAAIIDENVPVFIELVQASKEIVIQIQFLTMVLKNLTPLSVIHLVAQEIEHIKESQNIIPILQFNALIHDEIKNQPAPFIYERLGERYKHFFIDEFQDTSQMQWQNLVPLIDNTLSQSALKKDGSLLLVGDVKQSIYRWRGGDPEQFLSLIEGETIFPTHTAEIENLPKNFRSFAEIVNFNNKFFTYAAKYFGNPSHESLYITGNEQEKVATHEGFVELSFFDEKKKEDRGAQYATKIIETVEKLCLNGFNYSDICVLTRRKSEGVLLSKALMDHGINVISNETLLLQNSPFVQCLVNTIKLTIQPDDSETKVQLLDFLHDHLNILEEKYTFFKRLLAGDMSNFTNGLSDFNIHISEKKINERSLYESIEYLVCAYNLESVADAYLYGFMDFVFEYEQKPLADKQGFLDYWEQKREKASVAMGEGTNGVKFMTIHKSKGLEFPVVIFPFAEIKLYEDRHASKWVSVPDDLSTVFDETLVPYSSKLEQMGEEGEQMYQTHRNTLELDNFNLLYVTLTRAVEQLYILTETPSNFKDHPTSYSQLFKLFLVENDLWQESKSEYSFGNFKEKQKLSKENTLEAIHPKFISSEPSTHGLHIITSPAQLWGTVAQDAINEGNLFHDTMELIKYHGDEKLIFEKMRRSATIPEERITALENAVNQVMTHKDISHLFETTTTVENERDIITKEGFVLRPDRLNISEENKSITIVDYKTGVPSYDHEDQINGYANALIEIGYKIEEKILIYTNEEIVVNKV</sequence>
<dbReference type="PROSITE" id="PS51198">
    <property type="entry name" value="UVRD_HELICASE_ATP_BIND"/>
    <property type="match status" value="1"/>
</dbReference>
<dbReference type="InterPro" id="IPR014017">
    <property type="entry name" value="DNA_helicase_UvrD-like_C"/>
</dbReference>
<dbReference type="EC" id="5.6.2.4" evidence="12"/>
<dbReference type="GO" id="GO:0005524">
    <property type="term" value="F:ATP binding"/>
    <property type="evidence" value="ECO:0007669"/>
    <property type="project" value="UniProtKB-UniRule"/>
</dbReference>
<dbReference type="InterPro" id="IPR011604">
    <property type="entry name" value="PDDEXK-like_dom_sf"/>
</dbReference>
<dbReference type="GO" id="GO:0003677">
    <property type="term" value="F:DNA binding"/>
    <property type="evidence" value="ECO:0007669"/>
    <property type="project" value="UniProtKB-KW"/>
</dbReference>
<evidence type="ECO:0000256" key="10">
    <source>
        <dbReference type="ARBA" id="ARBA00023235"/>
    </source>
</evidence>
<evidence type="ECO:0000259" key="16">
    <source>
        <dbReference type="PROSITE" id="PS51217"/>
    </source>
</evidence>
<evidence type="ECO:0000313" key="18">
    <source>
        <dbReference type="Proteomes" id="UP000326509"/>
    </source>
</evidence>
<protein>
    <recommendedName>
        <fullName evidence="12">DNA 3'-5' helicase</fullName>
        <ecNumber evidence="12">5.6.2.4</ecNumber>
    </recommendedName>
</protein>
<evidence type="ECO:0000256" key="9">
    <source>
        <dbReference type="ARBA" id="ARBA00023204"/>
    </source>
</evidence>
<gene>
    <name evidence="17" type="ORF">ULMA_06760</name>
</gene>
<dbReference type="Gene3D" id="3.90.320.10">
    <property type="match status" value="1"/>
</dbReference>
<keyword evidence="3" id="KW-0227">DNA damage</keyword>
<dbReference type="Gene3D" id="1.10.3170.10">
    <property type="entry name" value="Recbcd, chain B, domain 2"/>
    <property type="match status" value="1"/>
</dbReference>
<dbReference type="GO" id="GO:0016887">
    <property type="term" value="F:ATP hydrolysis activity"/>
    <property type="evidence" value="ECO:0007669"/>
    <property type="project" value="RHEA"/>
</dbReference>
<dbReference type="InterPro" id="IPR027417">
    <property type="entry name" value="P-loop_NTPase"/>
</dbReference>
<keyword evidence="7 14" id="KW-0067">ATP-binding</keyword>
<evidence type="ECO:0000256" key="13">
    <source>
        <dbReference type="ARBA" id="ARBA00048988"/>
    </source>
</evidence>
<reference evidence="17 18" key="1">
    <citation type="submission" date="2019-08" db="EMBL/GenBank/DDBJ databases">
        <title>Draft genome sequence of Ulvibacter marinus type strain NBRC 109484.</title>
        <authorList>
            <person name="Kawano K."/>
            <person name="Ushijima N."/>
            <person name="Kihara M."/>
            <person name="Itoh H."/>
        </authorList>
    </citation>
    <scope>NUCLEOTIDE SEQUENCE [LARGE SCALE GENOMIC DNA]</scope>
    <source>
        <strain evidence="17 18">NBRC 109484</strain>
    </source>
</reference>
<dbReference type="GO" id="GO:0043138">
    <property type="term" value="F:3'-5' DNA helicase activity"/>
    <property type="evidence" value="ECO:0007669"/>
    <property type="project" value="UniProtKB-EC"/>
</dbReference>
<evidence type="ECO:0000256" key="14">
    <source>
        <dbReference type="PROSITE-ProRule" id="PRU00560"/>
    </source>
</evidence>
<comment type="caution">
    <text evidence="17">The sequence shown here is derived from an EMBL/GenBank/DDBJ whole genome shotgun (WGS) entry which is preliminary data.</text>
</comment>
<keyword evidence="1" id="KW-0540">Nuclease</keyword>
<evidence type="ECO:0000259" key="15">
    <source>
        <dbReference type="PROSITE" id="PS51198"/>
    </source>
</evidence>
<dbReference type="PANTHER" id="PTHR11070:SF67">
    <property type="entry name" value="DNA 3'-5' HELICASE"/>
    <property type="match status" value="1"/>
</dbReference>
<evidence type="ECO:0000256" key="7">
    <source>
        <dbReference type="ARBA" id="ARBA00022840"/>
    </source>
</evidence>
<evidence type="ECO:0000256" key="3">
    <source>
        <dbReference type="ARBA" id="ARBA00022763"/>
    </source>
</evidence>
<evidence type="ECO:0000256" key="5">
    <source>
        <dbReference type="ARBA" id="ARBA00022806"/>
    </source>
</evidence>
<dbReference type="AlphaFoldDB" id="A0A5J4IY65"/>
<proteinExistence type="predicted"/>
<comment type="catalytic activity">
    <reaction evidence="13">
        <text>ATP + H2O = ADP + phosphate + H(+)</text>
        <dbReference type="Rhea" id="RHEA:13065"/>
        <dbReference type="ChEBI" id="CHEBI:15377"/>
        <dbReference type="ChEBI" id="CHEBI:15378"/>
        <dbReference type="ChEBI" id="CHEBI:30616"/>
        <dbReference type="ChEBI" id="CHEBI:43474"/>
        <dbReference type="ChEBI" id="CHEBI:456216"/>
        <dbReference type="EC" id="5.6.2.4"/>
    </reaction>
</comment>
<keyword evidence="2 14" id="KW-0547">Nucleotide-binding</keyword>
<keyword evidence="18" id="KW-1185">Reference proteome</keyword>
<keyword evidence="4 14" id="KW-0378">Hydrolase</keyword>
<dbReference type="Pfam" id="PF13361">
    <property type="entry name" value="UvrD_C"/>
    <property type="match status" value="2"/>
</dbReference>
<accession>A0A5J4IY65</accession>
<dbReference type="SUPFAM" id="SSF52540">
    <property type="entry name" value="P-loop containing nucleoside triphosphate hydrolases"/>
    <property type="match status" value="1"/>
</dbReference>
<dbReference type="Pfam" id="PF00580">
    <property type="entry name" value="UvrD-helicase"/>
    <property type="match status" value="1"/>
</dbReference>
<dbReference type="GO" id="GO:0000725">
    <property type="term" value="P:recombinational repair"/>
    <property type="evidence" value="ECO:0007669"/>
    <property type="project" value="TreeGrafter"/>
</dbReference>
<dbReference type="PANTHER" id="PTHR11070">
    <property type="entry name" value="UVRD / RECB / PCRA DNA HELICASE FAMILY MEMBER"/>
    <property type="match status" value="1"/>
</dbReference>
<keyword evidence="10" id="KW-0413">Isomerase</keyword>
<dbReference type="Gene3D" id="3.40.50.300">
    <property type="entry name" value="P-loop containing nucleotide triphosphate hydrolases"/>
    <property type="match status" value="3"/>
</dbReference>
<keyword evidence="6" id="KW-0269">Exonuclease</keyword>
<organism evidence="17 18">
    <name type="scientific">Patiriisocius marinus</name>
    <dbReference type="NCBI Taxonomy" id="1397112"/>
    <lineage>
        <taxon>Bacteria</taxon>
        <taxon>Pseudomonadati</taxon>
        <taxon>Bacteroidota</taxon>
        <taxon>Flavobacteriia</taxon>
        <taxon>Flavobacteriales</taxon>
        <taxon>Flavobacteriaceae</taxon>
        <taxon>Patiriisocius</taxon>
    </lineage>
</organism>
<evidence type="ECO:0000256" key="1">
    <source>
        <dbReference type="ARBA" id="ARBA00022722"/>
    </source>
</evidence>
<dbReference type="GO" id="GO:0004527">
    <property type="term" value="F:exonuclease activity"/>
    <property type="evidence" value="ECO:0007669"/>
    <property type="project" value="UniProtKB-KW"/>
</dbReference>
<keyword evidence="9" id="KW-0234">DNA repair</keyword>
<dbReference type="RefSeq" id="WP_151672639.1">
    <property type="nucleotide sequence ID" value="NZ_BKCG01000001.1"/>
</dbReference>
<evidence type="ECO:0000313" key="17">
    <source>
        <dbReference type="EMBL" id="GER58568.1"/>
    </source>
</evidence>
<feature type="binding site" evidence="14">
    <location>
        <begin position="12"/>
        <end position="19"/>
    </location>
    <ligand>
        <name>ATP</name>
        <dbReference type="ChEBI" id="CHEBI:30616"/>
    </ligand>
</feature>
<dbReference type="OrthoDB" id="9810135at2"/>
<dbReference type="GO" id="GO:0005829">
    <property type="term" value="C:cytosol"/>
    <property type="evidence" value="ECO:0007669"/>
    <property type="project" value="TreeGrafter"/>
</dbReference>
<dbReference type="PROSITE" id="PS51217">
    <property type="entry name" value="UVRD_HELICASE_CTER"/>
    <property type="match status" value="1"/>
</dbReference>
<evidence type="ECO:0000256" key="4">
    <source>
        <dbReference type="ARBA" id="ARBA00022801"/>
    </source>
</evidence>
<evidence type="ECO:0000256" key="11">
    <source>
        <dbReference type="ARBA" id="ARBA00034617"/>
    </source>
</evidence>
<dbReference type="InterPro" id="IPR000212">
    <property type="entry name" value="DNA_helicase_UvrD/REP"/>
</dbReference>
<keyword evidence="5 14" id="KW-0347">Helicase</keyword>
<keyword evidence="8" id="KW-0238">DNA-binding</keyword>
<evidence type="ECO:0000256" key="12">
    <source>
        <dbReference type="ARBA" id="ARBA00034808"/>
    </source>
</evidence>